<keyword evidence="3" id="KW-1185">Reference proteome</keyword>
<reference evidence="2" key="1">
    <citation type="submission" date="2020-10" db="EMBL/GenBank/DDBJ databases">
        <title>Taxonomic study of unclassified bacteria belonging to the class Ktedonobacteria.</title>
        <authorList>
            <person name="Yabe S."/>
            <person name="Wang C.M."/>
            <person name="Zheng Y."/>
            <person name="Sakai Y."/>
            <person name="Cavaletti L."/>
            <person name="Monciardini P."/>
            <person name="Donadio S."/>
        </authorList>
    </citation>
    <scope>NUCLEOTIDE SEQUENCE</scope>
    <source>
        <strain evidence="2">ID150040</strain>
    </source>
</reference>
<dbReference type="InterPro" id="IPR025296">
    <property type="entry name" value="DUF4158"/>
</dbReference>
<evidence type="ECO:0000259" key="1">
    <source>
        <dbReference type="Pfam" id="PF13700"/>
    </source>
</evidence>
<organism evidence="2 3">
    <name type="scientific">Reticulibacter mediterranei</name>
    <dbReference type="NCBI Taxonomy" id="2778369"/>
    <lineage>
        <taxon>Bacteria</taxon>
        <taxon>Bacillati</taxon>
        <taxon>Chloroflexota</taxon>
        <taxon>Ktedonobacteria</taxon>
        <taxon>Ktedonobacterales</taxon>
        <taxon>Reticulibacteraceae</taxon>
        <taxon>Reticulibacter</taxon>
    </lineage>
</organism>
<sequence length="74" mass="8786">MTHKKVLTYLTDEQRQIMMKIPTDLDDRDLARYYTLTPEELELVNLRRRPANRFGFAIQLALLHFRGRGILAKL</sequence>
<feature type="domain" description="DUF4158" evidence="1">
    <location>
        <begin position="10"/>
        <end position="69"/>
    </location>
</feature>
<evidence type="ECO:0000313" key="3">
    <source>
        <dbReference type="Proteomes" id="UP000597444"/>
    </source>
</evidence>
<protein>
    <recommendedName>
        <fullName evidence="1">DUF4158 domain-containing protein</fullName>
    </recommendedName>
</protein>
<dbReference type="RefSeq" id="WP_220211759.1">
    <property type="nucleotide sequence ID" value="NZ_BNJK01000004.1"/>
</dbReference>
<comment type="caution">
    <text evidence="2">The sequence shown here is derived from an EMBL/GenBank/DDBJ whole genome shotgun (WGS) entry which is preliminary data.</text>
</comment>
<accession>A0A8J3IZ68</accession>
<dbReference type="Proteomes" id="UP000597444">
    <property type="component" value="Unassembled WGS sequence"/>
</dbReference>
<dbReference type="Pfam" id="PF13700">
    <property type="entry name" value="DUF4158"/>
    <property type="match status" value="1"/>
</dbReference>
<proteinExistence type="predicted"/>
<evidence type="ECO:0000313" key="2">
    <source>
        <dbReference type="EMBL" id="GHP01204.1"/>
    </source>
</evidence>
<dbReference type="AlphaFoldDB" id="A0A8J3IZ68"/>
<gene>
    <name evidence="2" type="ORF">KSF_112510</name>
</gene>
<name>A0A8J3IZ68_9CHLR</name>
<dbReference type="EMBL" id="BNJK01000004">
    <property type="protein sequence ID" value="GHP01204.1"/>
    <property type="molecule type" value="Genomic_DNA"/>
</dbReference>